<name>A0A1H2LIW0_9ACTN</name>
<dbReference type="OrthoDB" id="4037078at2"/>
<evidence type="ECO:0008006" key="3">
    <source>
        <dbReference type="Google" id="ProtNLM"/>
    </source>
</evidence>
<protein>
    <recommendedName>
        <fullName evidence="3">GIY-YIG domain-containing protein</fullName>
    </recommendedName>
</protein>
<gene>
    <name evidence="1" type="ORF">SAMN04488548_136427</name>
</gene>
<dbReference type="AlphaFoldDB" id="A0A1H2LIW0"/>
<dbReference type="Proteomes" id="UP000183180">
    <property type="component" value="Unassembled WGS sequence"/>
</dbReference>
<evidence type="ECO:0000313" key="1">
    <source>
        <dbReference type="EMBL" id="SDU80792.1"/>
    </source>
</evidence>
<dbReference type="Pfam" id="PF22945">
    <property type="entry name" value="LEM-3_GIY-YIG"/>
    <property type="match status" value="1"/>
</dbReference>
<evidence type="ECO:0000313" key="2">
    <source>
        <dbReference type="Proteomes" id="UP000183180"/>
    </source>
</evidence>
<dbReference type="STRING" id="158898.SAMN04488548_136427"/>
<dbReference type="RefSeq" id="WP_139180091.1">
    <property type="nucleotide sequence ID" value="NZ_FNLM01000036.1"/>
</dbReference>
<organism evidence="1 2">
    <name type="scientific">Gordonia westfalica</name>
    <dbReference type="NCBI Taxonomy" id="158898"/>
    <lineage>
        <taxon>Bacteria</taxon>
        <taxon>Bacillati</taxon>
        <taxon>Actinomycetota</taxon>
        <taxon>Actinomycetes</taxon>
        <taxon>Mycobacteriales</taxon>
        <taxon>Gordoniaceae</taxon>
        <taxon>Gordonia</taxon>
    </lineage>
</organism>
<dbReference type="EMBL" id="FNLM01000036">
    <property type="protein sequence ID" value="SDU80792.1"/>
    <property type="molecule type" value="Genomic_DNA"/>
</dbReference>
<sequence>MNATPVSQPDTPMTPTSAFSPYVAERLGWYVYALRNPIDSRVFYIGKGKGNRVFANANDAHLAADEDEVSQKIDVINKIHQAGLHVDAFIIRHGLASEKLAYAVEASLIDLCQLLDPTMANDRFALTNLFTGHHTSTHGLAGVDVVSSLYDAPKAPDITVPSLLIKIPVLWTPTISADDLYDATRQWWRLSARREKAKYAFAVHRGVIRAVYRINPASWEPGWLVDDEWTLTPHRTAKRRWRFTGQIDDDFNATYRNTSVKHLYKRVLESQSCTASAEHSR</sequence>
<dbReference type="CDD" id="cd10440">
    <property type="entry name" value="GIY-YIG_COG3680"/>
    <property type="match status" value="1"/>
</dbReference>
<proteinExistence type="predicted"/>
<accession>A0A1H2LIW0</accession>
<reference evidence="1 2" key="1">
    <citation type="submission" date="2016-10" db="EMBL/GenBank/DDBJ databases">
        <authorList>
            <person name="de Groot N.N."/>
        </authorList>
    </citation>
    <scope>NUCLEOTIDE SEQUENCE [LARGE SCALE GENOMIC DNA]</scope>
    <source>
        <strain evidence="1 2">DSM 44215</strain>
    </source>
</reference>